<keyword evidence="2" id="KW-0215">Deoxyribonucleotide synthesis</keyword>
<evidence type="ECO:0000313" key="5">
    <source>
        <dbReference type="Proteomes" id="UP000271889"/>
    </source>
</evidence>
<dbReference type="GO" id="GO:0005524">
    <property type="term" value="F:ATP binding"/>
    <property type="evidence" value="ECO:0007669"/>
    <property type="project" value="TreeGrafter"/>
</dbReference>
<evidence type="ECO:0000256" key="2">
    <source>
        <dbReference type="ARBA" id="ARBA00023116"/>
    </source>
</evidence>
<reference evidence="4 5" key="1">
    <citation type="submission" date="2018-11" db="EMBL/GenBank/DDBJ databases">
        <authorList>
            <consortium name="Pathogen Informatics"/>
        </authorList>
    </citation>
    <scope>NUCLEOTIDE SEQUENCE [LARGE SCALE GENOMIC DNA]</scope>
</reference>
<dbReference type="SUPFAM" id="SSF51998">
    <property type="entry name" value="PFL-like glycyl radical enzymes"/>
    <property type="match status" value="2"/>
</dbReference>
<dbReference type="FunFam" id="3.20.70.20:FF:000035">
    <property type="entry name" value="Predicted protein"/>
    <property type="match status" value="1"/>
</dbReference>
<evidence type="ECO:0000313" key="4">
    <source>
        <dbReference type="EMBL" id="VDN32902.1"/>
    </source>
</evidence>
<accession>A0A3P7QMD1</accession>
<dbReference type="PANTHER" id="PTHR11573:SF6">
    <property type="entry name" value="RIBONUCLEOSIDE-DIPHOSPHATE REDUCTASE LARGE SUBUNIT"/>
    <property type="match status" value="1"/>
</dbReference>
<dbReference type="GO" id="GO:0005971">
    <property type="term" value="C:ribonucleoside-diphosphate reductase complex"/>
    <property type="evidence" value="ECO:0007669"/>
    <property type="project" value="TreeGrafter"/>
</dbReference>
<dbReference type="PANTHER" id="PTHR11573">
    <property type="entry name" value="RIBONUCLEOSIDE-DIPHOSPHATE REDUCTASE LARGE CHAIN"/>
    <property type="match status" value="1"/>
</dbReference>
<sequence>MTFAKSQKFRQVLTRNLNKIIEINYYPVEEARRSNFRHRPIGLGVQGLADAFMLMRYPFTSPEARDLNRRIFEGLADAFMLMRYPFTSPEARDLNRRIFEVIYHAALESSCELAEQLGTYETYEGSPVSKGILQFDMWGVTPTDQCDWDTLREKIKKHGVRNSLLVAPMPTASTAQILGNNESIEPYTFNIYSRRVLSGDFQIVNPHLLKDLVELNLWNEDMKNQLIANHGSIAKIPGIPDDIKRLYQTVWELPQKDIIEMAADRGAFIDQSQSLNIHIARPSYANITSMHFYGWKKGLKTGMYYLRTKPAVNAVQFTVDKEALKAKE</sequence>
<gene>
    <name evidence="4" type="ORF">CGOC_LOCUS12233</name>
</gene>
<name>A0A3P7QMD1_CYLGO</name>
<proteinExistence type="inferred from homology"/>
<feature type="domain" description="Ribonucleotide reductase large subunit" evidence="3">
    <location>
        <begin position="148"/>
        <end position="170"/>
    </location>
</feature>
<dbReference type="InterPro" id="IPR039718">
    <property type="entry name" value="Rrm1"/>
</dbReference>
<protein>
    <recommendedName>
        <fullName evidence="3">Ribonucleotide reductase large subunit domain-containing protein</fullName>
    </recommendedName>
</protein>
<dbReference type="OrthoDB" id="3000483at2759"/>
<dbReference type="EMBL" id="UYRV01121678">
    <property type="protein sequence ID" value="VDN32902.1"/>
    <property type="molecule type" value="Genomic_DNA"/>
</dbReference>
<dbReference type="InterPro" id="IPR013346">
    <property type="entry name" value="NrdE_NrdA_C"/>
</dbReference>
<feature type="non-terminal residue" evidence="4">
    <location>
        <position position="328"/>
    </location>
</feature>
<evidence type="ECO:0000259" key="3">
    <source>
        <dbReference type="PROSITE" id="PS00089"/>
    </source>
</evidence>
<dbReference type="PROSITE" id="PS00089">
    <property type="entry name" value="RIBORED_LARGE"/>
    <property type="match status" value="1"/>
</dbReference>
<dbReference type="GO" id="GO:0004748">
    <property type="term" value="F:ribonucleoside-diphosphate reductase activity, thioredoxin disulfide as acceptor"/>
    <property type="evidence" value="ECO:0007669"/>
    <property type="project" value="TreeGrafter"/>
</dbReference>
<dbReference type="PRINTS" id="PR01183">
    <property type="entry name" value="RIBORDTASEM1"/>
</dbReference>
<evidence type="ECO:0000256" key="1">
    <source>
        <dbReference type="ARBA" id="ARBA00010406"/>
    </source>
</evidence>
<dbReference type="Pfam" id="PF02867">
    <property type="entry name" value="Ribonuc_red_lgC"/>
    <property type="match status" value="1"/>
</dbReference>
<dbReference type="AlphaFoldDB" id="A0A3P7QMD1"/>
<dbReference type="GO" id="GO:0009263">
    <property type="term" value="P:deoxyribonucleotide biosynthetic process"/>
    <property type="evidence" value="ECO:0007669"/>
    <property type="project" value="UniProtKB-KW"/>
</dbReference>
<dbReference type="Proteomes" id="UP000271889">
    <property type="component" value="Unassembled WGS sequence"/>
</dbReference>
<dbReference type="Gene3D" id="3.20.70.20">
    <property type="match status" value="2"/>
</dbReference>
<dbReference type="InterPro" id="IPR000788">
    <property type="entry name" value="RNR_lg_C"/>
</dbReference>
<comment type="similarity">
    <text evidence="1">Belongs to the ribonucleoside diphosphate reductase large chain family.</text>
</comment>
<keyword evidence="5" id="KW-1185">Reference proteome</keyword>
<organism evidence="4 5">
    <name type="scientific">Cylicostephanus goldi</name>
    <name type="common">Nematode worm</name>
    <dbReference type="NCBI Taxonomy" id="71465"/>
    <lineage>
        <taxon>Eukaryota</taxon>
        <taxon>Metazoa</taxon>
        <taxon>Ecdysozoa</taxon>
        <taxon>Nematoda</taxon>
        <taxon>Chromadorea</taxon>
        <taxon>Rhabditida</taxon>
        <taxon>Rhabditina</taxon>
        <taxon>Rhabditomorpha</taxon>
        <taxon>Strongyloidea</taxon>
        <taxon>Strongylidae</taxon>
        <taxon>Cylicostephanus</taxon>
    </lineage>
</organism>